<evidence type="ECO:0000313" key="6">
    <source>
        <dbReference type="Proteomes" id="UP000255248"/>
    </source>
</evidence>
<keyword evidence="2" id="KW-0732">Signal</keyword>
<sequence>MRDVILFLALLGSGIISAHADSTLMQQQQQMIQQQQQQFQQQREAFNQQSLRNTQTQIMRDTQAQRIQQLNQEMQRNDVLWPRQQSTTPATPNATRLP</sequence>
<dbReference type="OrthoDB" id="9995390at2"/>
<evidence type="ECO:0000313" key="5">
    <source>
        <dbReference type="Proteomes" id="UP000175893"/>
    </source>
</evidence>
<gene>
    <name evidence="3" type="ORF">A9798_00865</name>
    <name evidence="4" type="ORF">NCTC12121_00187</name>
</gene>
<dbReference type="RefSeq" id="WP_024522660.1">
    <property type="nucleotide sequence ID" value="NZ_CP016043.1"/>
</dbReference>
<dbReference type="EMBL" id="CP016043">
    <property type="protein sequence ID" value="AOV95636.1"/>
    <property type="molecule type" value="Genomic_DNA"/>
</dbReference>
<feature type="compositionally biased region" description="Polar residues" evidence="1">
    <location>
        <begin position="83"/>
        <end position="98"/>
    </location>
</feature>
<proteinExistence type="predicted"/>
<keyword evidence="5" id="KW-1185">Reference proteome</keyword>
<evidence type="ECO:0000313" key="4">
    <source>
        <dbReference type="EMBL" id="STC83019.1"/>
    </source>
</evidence>
<organism evidence="4 6">
    <name type="scientific">Edwardsiella hoshinae</name>
    <dbReference type="NCBI Taxonomy" id="93378"/>
    <lineage>
        <taxon>Bacteria</taxon>
        <taxon>Pseudomonadati</taxon>
        <taxon>Pseudomonadota</taxon>
        <taxon>Gammaproteobacteria</taxon>
        <taxon>Enterobacterales</taxon>
        <taxon>Hafniaceae</taxon>
        <taxon>Edwardsiella</taxon>
    </lineage>
</organism>
<reference evidence="3 5" key="1">
    <citation type="submission" date="2016-06" db="EMBL/GenBank/DDBJ databases">
        <title>Complete genome sequence of Edwardsiella hoshinae ATCC 35051.</title>
        <authorList>
            <person name="Reichley S.R."/>
            <person name="Waldbieser G.C."/>
            <person name="Lawrence M.L."/>
            <person name="Griffin M.J."/>
        </authorList>
    </citation>
    <scope>NUCLEOTIDE SEQUENCE [LARGE SCALE GENOMIC DNA]</scope>
    <source>
        <strain evidence="3 5">ATCC 35051</strain>
    </source>
</reference>
<dbReference type="EMBL" id="UFXZ01000001">
    <property type="protein sequence ID" value="STC83019.1"/>
    <property type="molecule type" value="Genomic_DNA"/>
</dbReference>
<evidence type="ECO:0000256" key="2">
    <source>
        <dbReference type="SAM" id="SignalP"/>
    </source>
</evidence>
<evidence type="ECO:0000313" key="3">
    <source>
        <dbReference type="EMBL" id="AOV95636.1"/>
    </source>
</evidence>
<feature type="signal peptide" evidence="2">
    <location>
        <begin position="1"/>
        <end position="20"/>
    </location>
</feature>
<dbReference type="Proteomes" id="UP000255248">
    <property type="component" value="Unassembled WGS sequence"/>
</dbReference>
<dbReference type="AlphaFoldDB" id="A0A376D6R2"/>
<accession>A0A376D6R2</accession>
<dbReference type="STRING" id="93378.A9798_00865"/>
<protein>
    <submittedName>
        <fullName evidence="4">Uncharacterized protein</fullName>
    </submittedName>
</protein>
<name>A0A376D6R2_9GAMM</name>
<feature type="region of interest" description="Disordered" evidence="1">
    <location>
        <begin position="73"/>
        <end position="98"/>
    </location>
</feature>
<feature type="chain" id="PRO_5017011192" evidence="2">
    <location>
        <begin position="21"/>
        <end position="98"/>
    </location>
</feature>
<dbReference type="Proteomes" id="UP000175893">
    <property type="component" value="Chromosome"/>
</dbReference>
<reference evidence="4 6" key="2">
    <citation type="submission" date="2018-06" db="EMBL/GenBank/DDBJ databases">
        <authorList>
            <consortium name="Pathogen Informatics"/>
            <person name="Doyle S."/>
        </authorList>
    </citation>
    <scope>NUCLEOTIDE SEQUENCE [LARGE SCALE GENOMIC DNA]</scope>
    <source>
        <strain evidence="4 6">NCTC12121</strain>
    </source>
</reference>
<evidence type="ECO:0000256" key="1">
    <source>
        <dbReference type="SAM" id="MobiDB-lite"/>
    </source>
</evidence>
<dbReference type="KEGG" id="eho:A9798_00865"/>